<sequence>MKVSSAAMAALTGILAATSVNLVSHLVKEYIPRAKKSLPKRKKKIRHRNNILSPATNAKPLAPSATASSTKNAEISRSREQQISVFFLCAAVLASPYDTPEYIPLAISALSKHSFESYAPLAIRDAVKKCCSEYKRTHVDNWDLHRMKFDTEQWEALNDVISTPHYYA</sequence>
<dbReference type="InterPro" id="IPR021843">
    <property type="entry name" value="PSME4_C"/>
</dbReference>
<dbReference type="GO" id="GO:0005634">
    <property type="term" value="C:nucleus"/>
    <property type="evidence" value="ECO:0007669"/>
    <property type="project" value="TreeGrafter"/>
</dbReference>
<keyword evidence="2" id="KW-0732">Signal</keyword>
<dbReference type="GO" id="GO:0070628">
    <property type="term" value="F:proteasome binding"/>
    <property type="evidence" value="ECO:0007669"/>
    <property type="project" value="InterPro"/>
</dbReference>
<proteinExistence type="predicted"/>
<reference evidence="4" key="1">
    <citation type="submission" date="2021-01" db="EMBL/GenBank/DDBJ databases">
        <authorList>
            <person name="Corre E."/>
            <person name="Pelletier E."/>
            <person name="Niang G."/>
            <person name="Scheremetjew M."/>
            <person name="Finn R."/>
            <person name="Kale V."/>
            <person name="Holt S."/>
            <person name="Cochrane G."/>
            <person name="Meng A."/>
            <person name="Brown T."/>
            <person name="Cohen L."/>
        </authorList>
    </citation>
    <scope>NUCLEOTIDE SEQUENCE</scope>
    <source>
        <strain evidence="4">308</strain>
    </source>
</reference>
<dbReference type="GO" id="GO:0005829">
    <property type="term" value="C:cytosol"/>
    <property type="evidence" value="ECO:0007669"/>
    <property type="project" value="TreeGrafter"/>
</dbReference>
<name>A0A7S1BI27_9STRA</name>
<evidence type="ECO:0000313" key="4">
    <source>
        <dbReference type="EMBL" id="CAD8887880.1"/>
    </source>
</evidence>
<gene>
    <name evidence="4" type="ORF">CHYS00102_LOCUS15078</name>
</gene>
<dbReference type="EMBL" id="HBFR01020942">
    <property type="protein sequence ID" value="CAD8887880.1"/>
    <property type="molecule type" value="Transcribed_RNA"/>
</dbReference>
<evidence type="ECO:0000256" key="2">
    <source>
        <dbReference type="SAM" id="SignalP"/>
    </source>
</evidence>
<organism evidence="4">
    <name type="scientific">Corethron hystrix</name>
    <dbReference type="NCBI Taxonomy" id="216773"/>
    <lineage>
        <taxon>Eukaryota</taxon>
        <taxon>Sar</taxon>
        <taxon>Stramenopiles</taxon>
        <taxon>Ochrophyta</taxon>
        <taxon>Bacillariophyta</taxon>
        <taxon>Coscinodiscophyceae</taxon>
        <taxon>Corethrophycidae</taxon>
        <taxon>Corethrales</taxon>
        <taxon>Corethraceae</taxon>
        <taxon>Corethron</taxon>
    </lineage>
</organism>
<dbReference type="GO" id="GO:0010499">
    <property type="term" value="P:proteasomal ubiquitin-independent protein catabolic process"/>
    <property type="evidence" value="ECO:0007669"/>
    <property type="project" value="TreeGrafter"/>
</dbReference>
<feature type="chain" id="PRO_5030843245" description="Proteasome activator complex subunit 4 C-terminal domain-containing protein" evidence="2">
    <location>
        <begin position="17"/>
        <end position="168"/>
    </location>
</feature>
<dbReference type="PANTHER" id="PTHR32170">
    <property type="entry name" value="PROTEASOME ACTIVATOR COMPLEX SUBUNIT 4"/>
    <property type="match status" value="1"/>
</dbReference>
<dbReference type="InterPro" id="IPR035309">
    <property type="entry name" value="PSME4"/>
</dbReference>
<dbReference type="PANTHER" id="PTHR32170:SF3">
    <property type="entry name" value="PROTEASOME ACTIVATOR COMPLEX SUBUNIT 4"/>
    <property type="match status" value="1"/>
</dbReference>
<feature type="region of interest" description="Disordered" evidence="1">
    <location>
        <begin position="38"/>
        <end position="75"/>
    </location>
</feature>
<dbReference type="GO" id="GO:0016504">
    <property type="term" value="F:peptidase activator activity"/>
    <property type="evidence" value="ECO:0007669"/>
    <property type="project" value="InterPro"/>
</dbReference>
<evidence type="ECO:0000256" key="1">
    <source>
        <dbReference type="SAM" id="MobiDB-lite"/>
    </source>
</evidence>
<feature type="signal peptide" evidence="2">
    <location>
        <begin position="1"/>
        <end position="16"/>
    </location>
</feature>
<dbReference type="AlphaFoldDB" id="A0A7S1BI27"/>
<feature type="domain" description="Proteasome activator complex subunit 4 C-terminal" evidence="3">
    <location>
        <begin position="80"/>
        <end position="168"/>
    </location>
</feature>
<accession>A0A7S1BI27</accession>
<feature type="compositionally biased region" description="Basic residues" evidence="1">
    <location>
        <begin position="38"/>
        <end position="49"/>
    </location>
</feature>
<protein>
    <recommendedName>
        <fullName evidence="3">Proteasome activator complex subunit 4 C-terminal domain-containing protein</fullName>
    </recommendedName>
</protein>
<dbReference type="Pfam" id="PF11919">
    <property type="entry name" value="PSME4_C"/>
    <property type="match status" value="1"/>
</dbReference>
<evidence type="ECO:0000259" key="3">
    <source>
        <dbReference type="Pfam" id="PF11919"/>
    </source>
</evidence>